<dbReference type="GO" id="GO:0016887">
    <property type="term" value="F:ATP hydrolysis activity"/>
    <property type="evidence" value="ECO:0007669"/>
    <property type="project" value="InterPro"/>
</dbReference>
<dbReference type="GO" id="GO:0034040">
    <property type="term" value="F:ATPase-coupled lipid transmembrane transporter activity"/>
    <property type="evidence" value="ECO:0007669"/>
    <property type="project" value="TreeGrafter"/>
</dbReference>
<dbReference type="GO" id="GO:0005524">
    <property type="term" value="F:ATP binding"/>
    <property type="evidence" value="ECO:0007669"/>
    <property type="project" value="UniProtKB-KW"/>
</dbReference>
<dbReference type="PANTHER" id="PTHR24221">
    <property type="entry name" value="ATP-BINDING CASSETTE SUB-FAMILY B"/>
    <property type="match status" value="1"/>
</dbReference>
<dbReference type="GO" id="GO:0005886">
    <property type="term" value="C:plasma membrane"/>
    <property type="evidence" value="ECO:0007669"/>
    <property type="project" value="UniProtKB-SubCell"/>
</dbReference>
<gene>
    <name evidence="9" type="ORF">SAMN04489812_5229</name>
</gene>
<dbReference type="Gene3D" id="1.20.1560.10">
    <property type="entry name" value="ABC transporter type 1, transmembrane domain"/>
    <property type="match status" value="1"/>
</dbReference>
<feature type="transmembrane region" description="Helical" evidence="7">
    <location>
        <begin position="280"/>
        <end position="300"/>
    </location>
</feature>
<dbReference type="PROSITE" id="PS50893">
    <property type="entry name" value="ABC_TRANSPORTER_2"/>
    <property type="match status" value="1"/>
</dbReference>
<accession>A0A1H1ZHN6</accession>
<dbReference type="EMBL" id="LT629772">
    <property type="protein sequence ID" value="SDT33204.1"/>
    <property type="molecule type" value="Genomic_DNA"/>
</dbReference>
<evidence type="ECO:0000256" key="7">
    <source>
        <dbReference type="SAM" id="Phobius"/>
    </source>
</evidence>
<evidence type="ECO:0000256" key="6">
    <source>
        <dbReference type="ARBA" id="ARBA00023136"/>
    </source>
</evidence>
<dbReference type="SMART" id="SM00382">
    <property type="entry name" value="AAA"/>
    <property type="match status" value="1"/>
</dbReference>
<protein>
    <submittedName>
        <fullName evidence="9">ATP-binding cassette, subfamily B</fullName>
    </submittedName>
</protein>
<dbReference type="InterPro" id="IPR017871">
    <property type="entry name" value="ABC_transporter-like_CS"/>
</dbReference>
<dbReference type="STRING" id="630515.SAMN04489812_5229"/>
<dbReference type="SUPFAM" id="SSF90123">
    <property type="entry name" value="ABC transporter transmembrane region"/>
    <property type="match status" value="1"/>
</dbReference>
<feature type="transmembrane region" description="Helical" evidence="7">
    <location>
        <begin position="90"/>
        <end position="112"/>
    </location>
</feature>
<keyword evidence="4 9" id="KW-0067">ATP-binding</keyword>
<dbReference type="InterPro" id="IPR036640">
    <property type="entry name" value="ABC1_TM_sf"/>
</dbReference>
<dbReference type="PROSITE" id="PS00211">
    <property type="entry name" value="ABC_TRANSPORTER_1"/>
    <property type="match status" value="1"/>
</dbReference>
<keyword evidence="5 7" id="KW-1133">Transmembrane helix</keyword>
<keyword evidence="6 7" id="KW-0472">Membrane</keyword>
<reference evidence="9 10" key="1">
    <citation type="submission" date="2016-10" db="EMBL/GenBank/DDBJ databases">
        <authorList>
            <person name="de Groot N.N."/>
        </authorList>
    </citation>
    <scope>NUCLEOTIDE SEQUENCE [LARGE SCALE GENOMIC DNA]</scope>
    <source>
        <strain evidence="9 10">DSM 21800</strain>
    </source>
</reference>
<dbReference type="OrthoDB" id="3801191at2"/>
<dbReference type="RefSeq" id="WP_091529069.1">
    <property type="nucleotide sequence ID" value="NZ_LT629772.1"/>
</dbReference>
<sequence length="643" mass="68755">MTSSTLAAAERAPAGRFRRWVATTVGVGRSYLGHAELVWRSAPAAVIAALSLTLVGAAASTAGIVLLGKVVGAATAAADGSGDLEQGLRWMAWLAVSFLIPPVSGAAVSVLSQHIMSAAVARVGALTSEFASAPDGIEQLEDPTAARRLHRMVQAIGEWTYLEGIGATWTVLQTRLSGIGAFAVIADWHWWAAVLLAIGYLTTGRALTAWLLAIFADMALEPPMQRRRASYLFDVLMKGNAAKEIRLFGLPQWMIERYGRLWQQAMVDVWRRRNRTIRPVIATTVVMLLCAVAFYGVLGWETWTGIVPAGTATALVGASMGLQAIGMLGDEQVLCTQAIATTDRLRRARIEVGLPGLSPAPDPTPRPAPVADDQPTRPARIRIEDLHFGYPSRQTPIFSGLDLEVPAGQSIAIVGVNGAGKSTLIKLLCGLYRPDAGSIRIDDAAPAADRRARERVAVIFQDFVRYQLSLKENVALGARGAPDTEAVVSRSLHDAAGDDILDRLGGNWDTVLSGEYRGGTDLSGGQWQRVALARALAAIAGGSGVLVLDEPTAALDVRAEAHLFDRFLEVTRGMTTVLVSHRLSSVRHADRIVVIDNGRIVEDGSHDQLLERGGRYADMFTLQASRFVAASGADATDNEELPC</sequence>
<organism evidence="9 10">
    <name type="scientific">Microlunatus soli</name>
    <dbReference type="NCBI Taxonomy" id="630515"/>
    <lineage>
        <taxon>Bacteria</taxon>
        <taxon>Bacillati</taxon>
        <taxon>Actinomycetota</taxon>
        <taxon>Actinomycetes</taxon>
        <taxon>Propionibacteriales</taxon>
        <taxon>Propionibacteriaceae</taxon>
        <taxon>Microlunatus</taxon>
    </lineage>
</organism>
<evidence type="ECO:0000256" key="4">
    <source>
        <dbReference type="ARBA" id="ARBA00022840"/>
    </source>
</evidence>
<evidence type="ECO:0000259" key="8">
    <source>
        <dbReference type="PROSITE" id="PS50893"/>
    </source>
</evidence>
<dbReference type="PANTHER" id="PTHR24221:SF654">
    <property type="entry name" value="ATP-BINDING CASSETTE SUB-FAMILY B MEMBER 6"/>
    <property type="match status" value="1"/>
</dbReference>
<keyword evidence="10" id="KW-1185">Reference proteome</keyword>
<dbReference type="AlphaFoldDB" id="A0A1H1ZHN6"/>
<dbReference type="InterPro" id="IPR027417">
    <property type="entry name" value="P-loop_NTPase"/>
</dbReference>
<dbReference type="InterPro" id="IPR003593">
    <property type="entry name" value="AAA+_ATPase"/>
</dbReference>
<evidence type="ECO:0000256" key="1">
    <source>
        <dbReference type="ARBA" id="ARBA00004651"/>
    </source>
</evidence>
<dbReference type="Pfam" id="PF00005">
    <property type="entry name" value="ABC_tran"/>
    <property type="match status" value="1"/>
</dbReference>
<dbReference type="InterPro" id="IPR039421">
    <property type="entry name" value="Type_1_exporter"/>
</dbReference>
<evidence type="ECO:0000256" key="5">
    <source>
        <dbReference type="ARBA" id="ARBA00022989"/>
    </source>
</evidence>
<evidence type="ECO:0000313" key="10">
    <source>
        <dbReference type="Proteomes" id="UP000199103"/>
    </source>
</evidence>
<name>A0A1H1ZHN6_9ACTN</name>
<dbReference type="InterPro" id="IPR003439">
    <property type="entry name" value="ABC_transporter-like_ATP-bd"/>
</dbReference>
<feature type="domain" description="ABC transporter" evidence="8">
    <location>
        <begin position="381"/>
        <end position="622"/>
    </location>
</feature>
<evidence type="ECO:0000256" key="2">
    <source>
        <dbReference type="ARBA" id="ARBA00022692"/>
    </source>
</evidence>
<feature type="transmembrane region" description="Helical" evidence="7">
    <location>
        <begin position="191"/>
        <end position="220"/>
    </location>
</feature>
<dbReference type="Gene3D" id="3.40.50.300">
    <property type="entry name" value="P-loop containing nucleotide triphosphate hydrolases"/>
    <property type="match status" value="1"/>
</dbReference>
<dbReference type="SUPFAM" id="SSF52540">
    <property type="entry name" value="P-loop containing nucleoside triphosphate hydrolases"/>
    <property type="match status" value="1"/>
</dbReference>
<dbReference type="Proteomes" id="UP000199103">
    <property type="component" value="Chromosome I"/>
</dbReference>
<proteinExistence type="predicted"/>
<keyword evidence="3" id="KW-0547">Nucleotide-binding</keyword>
<evidence type="ECO:0000256" key="3">
    <source>
        <dbReference type="ARBA" id="ARBA00022741"/>
    </source>
</evidence>
<feature type="transmembrane region" description="Helical" evidence="7">
    <location>
        <begin position="44"/>
        <end position="70"/>
    </location>
</feature>
<keyword evidence="2 7" id="KW-0812">Transmembrane</keyword>
<feature type="transmembrane region" description="Helical" evidence="7">
    <location>
        <begin position="306"/>
        <end position="328"/>
    </location>
</feature>
<evidence type="ECO:0000313" key="9">
    <source>
        <dbReference type="EMBL" id="SDT33204.1"/>
    </source>
</evidence>
<comment type="subcellular location">
    <subcellularLocation>
        <location evidence="1">Cell membrane</location>
        <topology evidence="1">Multi-pass membrane protein</topology>
    </subcellularLocation>
</comment>